<reference evidence="8" key="2">
    <citation type="submission" date="2014-03" db="EMBL/GenBank/DDBJ databases">
        <authorList>
            <person name="Genoscope - CEA"/>
        </authorList>
    </citation>
    <scope>NUCLEOTIDE SEQUENCE</scope>
</reference>
<evidence type="ECO:0000256" key="4">
    <source>
        <dbReference type="SAM" id="Coils"/>
    </source>
</evidence>
<evidence type="ECO:0000313" key="8">
    <source>
        <dbReference type="EMBL" id="CDQ91151.1"/>
    </source>
</evidence>
<evidence type="ECO:0000256" key="6">
    <source>
        <dbReference type="SAM" id="Phobius"/>
    </source>
</evidence>
<dbReference type="Gene3D" id="2.60.120.40">
    <property type="match status" value="1"/>
</dbReference>
<evidence type="ECO:0000313" key="9">
    <source>
        <dbReference type="Proteomes" id="UP000193380"/>
    </source>
</evidence>
<feature type="transmembrane region" description="Helical" evidence="6">
    <location>
        <begin position="255"/>
        <end position="274"/>
    </location>
</feature>
<dbReference type="PROSITE" id="PS50871">
    <property type="entry name" value="C1Q"/>
    <property type="match status" value="1"/>
</dbReference>
<feature type="chain" id="PRO_5043601644" evidence="7">
    <location>
        <begin position="20"/>
        <end position="339"/>
    </location>
</feature>
<feature type="coiled-coil region" evidence="4">
    <location>
        <begin position="95"/>
        <end position="143"/>
    </location>
</feature>
<dbReference type="GO" id="GO:0005576">
    <property type="term" value="C:extracellular region"/>
    <property type="evidence" value="ECO:0007669"/>
    <property type="project" value="UniProtKB-SubCell"/>
</dbReference>
<proteinExistence type="predicted"/>
<keyword evidence="6" id="KW-1133">Transmembrane helix</keyword>
<feature type="signal peptide" evidence="7">
    <location>
        <begin position="1"/>
        <end position="19"/>
    </location>
</feature>
<dbReference type="PaxDb" id="8022-A0A060YHG8"/>
<dbReference type="Proteomes" id="UP000193380">
    <property type="component" value="Unassembled WGS sequence"/>
</dbReference>
<dbReference type="Pfam" id="PF00386">
    <property type="entry name" value="C1q"/>
    <property type="match status" value="1"/>
</dbReference>
<evidence type="ECO:0000256" key="3">
    <source>
        <dbReference type="ARBA" id="ARBA00022729"/>
    </source>
</evidence>
<keyword evidence="2" id="KW-0964">Secreted</keyword>
<feature type="coiled-coil region" evidence="4">
    <location>
        <begin position="174"/>
        <end position="201"/>
    </location>
</feature>
<comment type="subcellular location">
    <subcellularLocation>
        <location evidence="1">Secreted</location>
    </subcellularLocation>
</comment>
<dbReference type="SUPFAM" id="SSF49842">
    <property type="entry name" value="TNF-like"/>
    <property type="match status" value="1"/>
</dbReference>
<keyword evidence="3 7" id="KW-0732">Signal</keyword>
<evidence type="ECO:0000256" key="1">
    <source>
        <dbReference type="ARBA" id="ARBA00004613"/>
    </source>
</evidence>
<sequence>MRGTVVLLVLLFCLSGAWTQEESGGVRESDITQPGHSAGSESRVREVQMESQMTDASEKTNKQTTTSPDIWTEMKELRNMVHNLGTTVVEQSEKLRNMEVRATASEAEAKEQRNTVTDLRVELMLTKNKVEEVEKENADLTAGLSGSKSRVEELQTKNAVQQLGLNLSAMGDRVTASEAENAALETRLSASESQVEELKRATADRPKVAFSAGLTDSGTVGPFVAETTLVYTKIFSNIGKAYNPATGVFTAPVRGLYYISFTAMSVQTSFYFYAYMYKNGQKIMYSQGYNAGGYETLSNGVSLELEEGDVVYMRIPASNRLYDNSNNHNIFSGFLLFTV</sequence>
<dbReference type="AlphaFoldDB" id="A0A060YHG8"/>
<evidence type="ECO:0000256" key="5">
    <source>
        <dbReference type="SAM" id="MobiDB-lite"/>
    </source>
</evidence>
<keyword evidence="4" id="KW-0175">Coiled coil</keyword>
<evidence type="ECO:0000256" key="7">
    <source>
        <dbReference type="SAM" id="SignalP"/>
    </source>
</evidence>
<dbReference type="InterPro" id="IPR050822">
    <property type="entry name" value="Cerebellin_Synaptic_Org"/>
</dbReference>
<feature type="region of interest" description="Disordered" evidence="5">
    <location>
        <begin position="23"/>
        <end position="68"/>
    </location>
</feature>
<dbReference type="InterPro" id="IPR001073">
    <property type="entry name" value="C1q_dom"/>
</dbReference>
<dbReference type="EMBL" id="FR911432">
    <property type="protein sequence ID" value="CDQ91151.1"/>
    <property type="molecule type" value="Genomic_DNA"/>
</dbReference>
<accession>A0A060YHG8</accession>
<dbReference type="PANTHER" id="PTHR22923">
    <property type="entry name" value="CEREBELLIN-RELATED"/>
    <property type="match status" value="1"/>
</dbReference>
<name>A0A060YHG8_ONCMY</name>
<organism evidence="8 9">
    <name type="scientific">Oncorhynchus mykiss</name>
    <name type="common">Rainbow trout</name>
    <name type="synonym">Salmo gairdneri</name>
    <dbReference type="NCBI Taxonomy" id="8022"/>
    <lineage>
        <taxon>Eukaryota</taxon>
        <taxon>Metazoa</taxon>
        <taxon>Chordata</taxon>
        <taxon>Craniata</taxon>
        <taxon>Vertebrata</taxon>
        <taxon>Euteleostomi</taxon>
        <taxon>Actinopterygii</taxon>
        <taxon>Neopterygii</taxon>
        <taxon>Teleostei</taxon>
        <taxon>Protacanthopterygii</taxon>
        <taxon>Salmoniformes</taxon>
        <taxon>Salmonidae</taxon>
        <taxon>Salmoninae</taxon>
        <taxon>Oncorhynchus</taxon>
    </lineage>
</organism>
<protein>
    <submittedName>
        <fullName evidence="8">Uncharacterized protein</fullName>
    </submittedName>
</protein>
<keyword evidence="6" id="KW-0472">Membrane</keyword>
<evidence type="ECO:0000256" key="2">
    <source>
        <dbReference type="ARBA" id="ARBA00022525"/>
    </source>
</evidence>
<gene>
    <name evidence="8" type="ORF">GSONMT00004396001</name>
</gene>
<dbReference type="InterPro" id="IPR008983">
    <property type="entry name" value="Tumour_necrosis_fac-like_dom"/>
</dbReference>
<reference evidence="8" key="1">
    <citation type="journal article" date="2014" name="Nat. Commun.">
        <title>The rainbow trout genome provides novel insights into evolution after whole-genome duplication in vertebrates.</title>
        <authorList>
            <person name="Berthelot C."/>
            <person name="Brunet F."/>
            <person name="Chalopin D."/>
            <person name="Juanchich A."/>
            <person name="Bernard M."/>
            <person name="Noel B."/>
            <person name="Bento P."/>
            <person name="Da Silva C."/>
            <person name="Labadie K."/>
            <person name="Alberti A."/>
            <person name="Aury J.M."/>
            <person name="Louis A."/>
            <person name="Dehais P."/>
            <person name="Bardou P."/>
            <person name="Montfort J."/>
            <person name="Klopp C."/>
            <person name="Cabau C."/>
            <person name="Gaspin C."/>
            <person name="Thorgaard G.H."/>
            <person name="Boussaha M."/>
            <person name="Quillet E."/>
            <person name="Guyomard R."/>
            <person name="Galiana D."/>
            <person name="Bobe J."/>
            <person name="Volff J.N."/>
            <person name="Genet C."/>
            <person name="Wincker P."/>
            <person name="Jaillon O."/>
            <person name="Roest Crollius H."/>
            <person name="Guiguen Y."/>
        </authorList>
    </citation>
    <scope>NUCLEOTIDE SEQUENCE [LARGE SCALE GENOMIC DNA]</scope>
</reference>
<dbReference type="PRINTS" id="PR00007">
    <property type="entry name" value="COMPLEMNTC1Q"/>
</dbReference>
<dbReference type="SMART" id="SM00110">
    <property type="entry name" value="C1Q"/>
    <property type="match status" value="1"/>
</dbReference>
<keyword evidence="6" id="KW-0812">Transmembrane</keyword>
<dbReference type="STRING" id="8022.A0A060YHG8"/>
<dbReference type="PANTHER" id="PTHR22923:SF102">
    <property type="entry name" value="CEREBELLIN 13-RELATED"/>
    <property type="match status" value="1"/>
</dbReference>